<dbReference type="InterPro" id="IPR037523">
    <property type="entry name" value="VOC_core"/>
</dbReference>
<dbReference type="Pfam" id="PF00903">
    <property type="entry name" value="Glyoxalase"/>
    <property type="match status" value="1"/>
</dbReference>
<keyword evidence="3" id="KW-1185">Reference proteome</keyword>
<dbReference type="PANTHER" id="PTHR33993:SF2">
    <property type="entry name" value="VOC DOMAIN-CONTAINING PROTEIN"/>
    <property type="match status" value="1"/>
</dbReference>
<feature type="domain" description="VOC" evidence="1">
    <location>
        <begin position="6"/>
        <end position="123"/>
    </location>
</feature>
<evidence type="ECO:0000313" key="2">
    <source>
        <dbReference type="EMBL" id="MFC3660551.1"/>
    </source>
</evidence>
<dbReference type="PROSITE" id="PS51819">
    <property type="entry name" value="VOC"/>
    <property type="match status" value="1"/>
</dbReference>
<organism evidence="2 3">
    <name type="scientific">Luteimonas notoginsengisoli</name>
    <dbReference type="NCBI Taxonomy" id="1578200"/>
    <lineage>
        <taxon>Bacteria</taxon>
        <taxon>Pseudomonadati</taxon>
        <taxon>Pseudomonadota</taxon>
        <taxon>Gammaproteobacteria</taxon>
        <taxon>Lysobacterales</taxon>
        <taxon>Lysobacteraceae</taxon>
        <taxon>Luteimonas</taxon>
    </lineage>
</organism>
<gene>
    <name evidence="2" type="ORF">ACFOM9_10775</name>
</gene>
<evidence type="ECO:0000313" key="3">
    <source>
        <dbReference type="Proteomes" id="UP001595724"/>
    </source>
</evidence>
<dbReference type="SUPFAM" id="SSF54593">
    <property type="entry name" value="Glyoxalase/Bleomycin resistance protein/Dihydroxybiphenyl dioxygenase"/>
    <property type="match status" value="1"/>
</dbReference>
<name>A0ABV7UUH8_9GAMM</name>
<dbReference type="InterPro" id="IPR004360">
    <property type="entry name" value="Glyas_Fos-R_dOase_dom"/>
</dbReference>
<dbReference type="PANTHER" id="PTHR33993">
    <property type="entry name" value="GLYOXALASE-RELATED"/>
    <property type="match status" value="1"/>
</dbReference>
<evidence type="ECO:0000259" key="1">
    <source>
        <dbReference type="PROSITE" id="PS51819"/>
    </source>
</evidence>
<dbReference type="InterPro" id="IPR052164">
    <property type="entry name" value="Anthracycline_SecMetBiosynth"/>
</dbReference>
<dbReference type="InterPro" id="IPR029068">
    <property type="entry name" value="Glyas_Bleomycin-R_OHBP_Dase"/>
</dbReference>
<dbReference type="Gene3D" id="3.10.180.10">
    <property type="entry name" value="2,3-Dihydroxybiphenyl 1,2-Dioxygenase, domain 1"/>
    <property type="match status" value="1"/>
</dbReference>
<dbReference type="CDD" id="cd07247">
    <property type="entry name" value="SgaA_N_like"/>
    <property type="match status" value="1"/>
</dbReference>
<sequence length="124" mass="13298">MLNPNVPAWFEIPAADLDRAQAFYEGILDTTLARERIGGGELAVFPYAGKPHASGALMAHPQMAPSMSGTTIYLSVDDVTPVLDRIARGAGEVLIPRTALPDGMGVFAQFRDSEGNRVGLWSQQ</sequence>
<comment type="caution">
    <text evidence="2">The sequence shown here is derived from an EMBL/GenBank/DDBJ whole genome shotgun (WGS) entry which is preliminary data.</text>
</comment>
<proteinExistence type="predicted"/>
<dbReference type="Proteomes" id="UP001595724">
    <property type="component" value="Unassembled WGS sequence"/>
</dbReference>
<reference evidence="3" key="1">
    <citation type="journal article" date="2019" name="Int. J. Syst. Evol. Microbiol.">
        <title>The Global Catalogue of Microorganisms (GCM) 10K type strain sequencing project: providing services to taxonomists for standard genome sequencing and annotation.</title>
        <authorList>
            <consortium name="The Broad Institute Genomics Platform"/>
            <consortium name="The Broad Institute Genome Sequencing Center for Infectious Disease"/>
            <person name="Wu L."/>
            <person name="Ma J."/>
        </authorList>
    </citation>
    <scope>NUCLEOTIDE SEQUENCE [LARGE SCALE GENOMIC DNA]</scope>
    <source>
        <strain evidence="3">KCTC 42211</strain>
    </source>
</reference>
<protein>
    <submittedName>
        <fullName evidence="2">VOC family protein</fullName>
    </submittedName>
</protein>
<accession>A0ABV7UUH8</accession>
<dbReference type="EMBL" id="JBHRYF010000008">
    <property type="protein sequence ID" value="MFC3660551.1"/>
    <property type="molecule type" value="Genomic_DNA"/>
</dbReference>
<dbReference type="RefSeq" id="WP_386710192.1">
    <property type="nucleotide sequence ID" value="NZ_JBHRYF010000008.1"/>
</dbReference>